<evidence type="ECO:0000256" key="2">
    <source>
        <dbReference type="ARBA" id="ARBA00022969"/>
    </source>
</evidence>
<evidence type="ECO:0000259" key="7">
    <source>
        <dbReference type="PROSITE" id="PS51821"/>
    </source>
</evidence>
<gene>
    <name evidence="8" type="ORF">E8E12_002548</name>
</gene>
<dbReference type="Proteomes" id="UP000758155">
    <property type="component" value="Unassembled WGS sequence"/>
</dbReference>
<evidence type="ECO:0000256" key="6">
    <source>
        <dbReference type="SAM" id="MobiDB-lite"/>
    </source>
</evidence>
<accession>A0A9P4WGH9</accession>
<evidence type="ECO:0000313" key="9">
    <source>
        <dbReference type="Proteomes" id="UP000758155"/>
    </source>
</evidence>
<dbReference type="GO" id="GO:0005634">
    <property type="term" value="C:nucleus"/>
    <property type="evidence" value="ECO:0007669"/>
    <property type="project" value="UniProtKB-SubCell"/>
</dbReference>
<dbReference type="Gene3D" id="2.60.40.3960">
    <property type="entry name" value="Velvet domain"/>
    <property type="match status" value="1"/>
</dbReference>
<evidence type="ECO:0000256" key="1">
    <source>
        <dbReference type="ARBA" id="ARBA00004123"/>
    </source>
</evidence>
<comment type="caution">
    <text evidence="8">The sequence shown here is derived from an EMBL/GenBank/DDBJ whole genome shotgun (WGS) entry which is preliminary data.</text>
</comment>
<name>A0A9P4WGH9_9PLEO</name>
<feature type="domain" description="Velvet" evidence="7">
    <location>
        <begin position="6"/>
        <end position="176"/>
    </location>
</feature>
<evidence type="ECO:0000313" key="8">
    <source>
        <dbReference type="EMBL" id="KAF3031822.1"/>
    </source>
</evidence>
<feature type="region of interest" description="Disordered" evidence="6">
    <location>
        <begin position="206"/>
        <end position="237"/>
    </location>
</feature>
<keyword evidence="4" id="KW-0804">Transcription</keyword>
<dbReference type="EMBL" id="SWKV01000122">
    <property type="protein sequence ID" value="KAF3031822.1"/>
    <property type="molecule type" value="Genomic_DNA"/>
</dbReference>
<keyword evidence="3" id="KW-0805">Transcription regulation</keyword>
<reference evidence="8" key="1">
    <citation type="submission" date="2019-04" db="EMBL/GenBank/DDBJ databases">
        <title>Sequencing of skin fungus with MAO and IRED activity.</title>
        <authorList>
            <person name="Marsaioli A.J."/>
            <person name="Bonatto J.M.C."/>
            <person name="Reis Junior O."/>
        </authorList>
    </citation>
    <scope>NUCLEOTIDE SEQUENCE</scope>
    <source>
        <strain evidence="8">28M1</strain>
    </source>
</reference>
<feature type="compositionally biased region" description="Basic and acidic residues" evidence="6">
    <location>
        <begin position="213"/>
        <end position="223"/>
    </location>
</feature>
<evidence type="ECO:0000256" key="3">
    <source>
        <dbReference type="ARBA" id="ARBA00023015"/>
    </source>
</evidence>
<dbReference type="AlphaFoldDB" id="A0A9P4WGH9"/>
<proteinExistence type="predicted"/>
<dbReference type="PANTHER" id="PTHR33572">
    <property type="entry name" value="SPORE DEVELOPMENT REGULATOR VOSA"/>
    <property type="match status" value="1"/>
</dbReference>
<protein>
    <recommendedName>
        <fullName evidence="7">Velvet domain-containing protein</fullName>
    </recommendedName>
</protein>
<dbReference type="Pfam" id="PF11754">
    <property type="entry name" value="Velvet"/>
    <property type="match status" value="2"/>
</dbReference>
<keyword evidence="2" id="KW-0749">Sporulation</keyword>
<dbReference type="InterPro" id="IPR038491">
    <property type="entry name" value="Velvet_dom_sf"/>
</dbReference>
<dbReference type="PANTHER" id="PTHR33572:SF18">
    <property type="entry name" value="SPORE DEVELOPMENT REGULATOR VOSA"/>
    <property type="match status" value="1"/>
</dbReference>
<comment type="subcellular location">
    <subcellularLocation>
        <location evidence="1">Nucleus</location>
    </subcellularLocation>
</comment>
<evidence type="ECO:0000256" key="5">
    <source>
        <dbReference type="ARBA" id="ARBA00023242"/>
    </source>
</evidence>
<keyword evidence="5" id="KW-0539">Nucleus</keyword>
<dbReference type="OrthoDB" id="5599552at2759"/>
<dbReference type="InterPro" id="IPR021740">
    <property type="entry name" value="Velvet"/>
</dbReference>
<dbReference type="PROSITE" id="PS51821">
    <property type="entry name" value="VELVET"/>
    <property type="match status" value="1"/>
</dbReference>
<dbReference type="GO" id="GO:0030435">
    <property type="term" value="P:sporulation resulting in formation of a cellular spore"/>
    <property type="evidence" value="ECO:0007669"/>
    <property type="project" value="UniProtKB-KW"/>
</dbReference>
<dbReference type="InterPro" id="IPR037525">
    <property type="entry name" value="Velvet_dom"/>
</dbReference>
<feature type="compositionally biased region" description="Polar residues" evidence="6">
    <location>
        <begin position="224"/>
        <end position="237"/>
    </location>
</feature>
<keyword evidence="9" id="KW-1185">Reference proteome</keyword>
<sequence length="345" mass="38309">MSLVTYPTNSFHVYVKQQPRKALVVAKGKEKARKVIDPPPIVQLEVKSTVDPQKTFLQNPYVFMVVSLYKADRAEPLPGSDSMTGTLTSSLHCLKAHHNVDVGLFVFGDISVKMLGTYRLHFRMYEYDPDTYNAQYLACTTSDKFSVLTPKDFKGMEESTSLSRNIADQGVRLRLRKEARAAAGTKRLYPYDSPVNIAQAHPSLHNEYSSSFESEHPPIKRESTYNSAGQTEASSHSTIEQLYSSQPQYKRSFPSYPAVVQQSSPIAPYSMTSHSSIVGHHSSLISPPGVLPLNTTPTYSVDNTGLYGSAAYPSSNCTYHRTAAQYSGTGYNSMFFGNYDTNIPH</sequence>
<evidence type="ECO:0000256" key="4">
    <source>
        <dbReference type="ARBA" id="ARBA00023163"/>
    </source>
</evidence>
<organism evidence="8 9">
    <name type="scientific">Didymella heteroderae</name>
    <dbReference type="NCBI Taxonomy" id="1769908"/>
    <lineage>
        <taxon>Eukaryota</taxon>
        <taxon>Fungi</taxon>
        <taxon>Dikarya</taxon>
        <taxon>Ascomycota</taxon>
        <taxon>Pezizomycotina</taxon>
        <taxon>Dothideomycetes</taxon>
        <taxon>Pleosporomycetidae</taxon>
        <taxon>Pleosporales</taxon>
        <taxon>Pleosporineae</taxon>
        <taxon>Didymellaceae</taxon>
        <taxon>Didymella</taxon>
    </lineage>
</organism>